<accession>A0A6J7WT22</accession>
<organism evidence="1">
    <name type="scientific">uncultured Caudovirales phage</name>
    <dbReference type="NCBI Taxonomy" id="2100421"/>
    <lineage>
        <taxon>Viruses</taxon>
        <taxon>Duplodnaviria</taxon>
        <taxon>Heunggongvirae</taxon>
        <taxon>Uroviricota</taxon>
        <taxon>Caudoviricetes</taxon>
        <taxon>Peduoviridae</taxon>
        <taxon>Maltschvirus</taxon>
        <taxon>Maltschvirus maltsch</taxon>
    </lineage>
</organism>
<sequence>MSRIIDNLIAYRILSMMVTNFQDTKAYKLGIIDKTGKVLRKSSSLKTSEEKDAFGYLERLVFNMKKIVNKIGGENKLKSLIAALWLVKEYYESNNRSTALMEEKFDNIMKMLDNSVSLVEEEIIVTRFLSEDGMAVGGAPTNNTAGASVNEPKIKKNDINKYRKLARRPAPLEVK</sequence>
<protein>
    <submittedName>
        <fullName evidence="1">Uncharacterized protein</fullName>
    </submittedName>
</protein>
<evidence type="ECO:0000313" key="1">
    <source>
        <dbReference type="EMBL" id="CAB5221229.1"/>
    </source>
</evidence>
<proteinExistence type="predicted"/>
<name>A0A6J7WT22_9CAUD</name>
<reference evidence="1" key="1">
    <citation type="submission" date="2020-05" db="EMBL/GenBank/DDBJ databases">
        <authorList>
            <person name="Chiriac C."/>
            <person name="Salcher M."/>
            <person name="Ghai R."/>
            <person name="Kavagutti S V."/>
        </authorList>
    </citation>
    <scope>NUCLEOTIDE SEQUENCE</scope>
</reference>
<dbReference type="EMBL" id="LR798293">
    <property type="protein sequence ID" value="CAB5221229.1"/>
    <property type="molecule type" value="Genomic_DNA"/>
</dbReference>
<gene>
    <name evidence="1" type="ORF">UFOVP240_111</name>
</gene>